<feature type="chain" id="PRO_5032896922" description="AAA+ ATPase domain-containing protein" evidence="5">
    <location>
        <begin position="21"/>
        <end position="857"/>
    </location>
</feature>
<dbReference type="InterPro" id="IPR050905">
    <property type="entry name" value="Plant_NBS-LRR"/>
</dbReference>
<dbReference type="Gene3D" id="3.80.10.10">
    <property type="entry name" value="Ribonuclease Inhibitor"/>
    <property type="match status" value="1"/>
</dbReference>
<dbReference type="SMART" id="SM00382">
    <property type="entry name" value="AAA"/>
    <property type="match status" value="1"/>
</dbReference>
<evidence type="ECO:0000256" key="1">
    <source>
        <dbReference type="ARBA" id="ARBA00008894"/>
    </source>
</evidence>
<dbReference type="InterPro" id="IPR036388">
    <property type="entry name" value="WH-like_DNA-bd_sf"/>
</dbReference>
<dbReference type="SUPFAM" id="SSF52540">
    <property type="entry name" value="P-loop containing nucleoside triphosphate hydrolases"/>
    <property type="match status" value="1"/>
</dbReference>
<dbReference type="FunFam" id="3.40.50.300:FF:001091">
    <property type="entry name" value="Probable disease resistance protein At1g61300"/>
    <property type="match status" value="1"/>
</dbReference>
<dbReference type="GO" id="GO:0042742">
    <property type="term" value="P:defense response to bacterium"/>
    <property type="evidence" value="ECO:0007669"/>
    <property type="project" value="UniProtKB-ARBA"/>
</dbReference>
<keyword evidence="3" id="KW-0611">Plant defense</keyword>
<dbReference type="InterPro" id="IPR032675">
    <property type="entry name" value="LRR_dom_sf"/>
</dbReference>
<organism evidence="7 8">
    <name type="scientific">Colocasia esculenta</name>
    <name type="common">Wild taro</name>
    <name type="synonym">Arum esculentum</name>
    <dbReference type="NCBI Taxonomy" id="4460"/>
    <lineage>
        <taxon>Eukaryota</taxon>
        <taxon>Viridiplantae</taxon>
        <taxon>Streptophyta</taxon>
        <taxon>Embryophyta</taxon>
        <taxon>Tracheophyta</taxon>
        <taxon>Spermatophyta</taxon>
        <taxon>Magnoliopsida</taxon>
        <taxon>Liliopsida</taxon>
        <taxon>Araceae</taxon>
        <taxon>Aroideae</taxon>
        <taxon>Colocasieae</taxon>
        <taxon>Colocasia</taxon>
    </lineage>
</organism>
<dbReference type="EMBL" id="NMUH01004426">
    <property type="protein sequence ID" value="MQM09608.1"/>
    <property type="molecule type" value="Genomic_DNA"/>
</dbReference>
<keyword evidence="4" id="KW-0547">Nucleotide-binding</keyword>
<keyword evidence="5" id="KW-0732">Signal</keyword>
<evidence type="ECO:0000259" key="6">
    <source>
        <dbReference type="SMART" id="SM00382"/>
    </source>
</evidence>
<dbReference type="GO" id="GO:0043531">
    <property type="term" value="F:ADP binding"/>
    <property type="evidence" value="ECO:0007669"/>
    <property type="project" value="InterPro"/>
</dbReference>
<dbReference type="PANTHER" id="PTHR33463">
    <property type="entry name" value="NB-ARC DOMAIN-CONTAINING PROTEIN-RELATED"/>
    <property type="match status" value="1"/>
</dbReference>
<keyword evidence="4" id="KW-0067">ATP-binding</keyword>
<evidence type="ECO:0000256" key="4">
    <source>
        <dbReference type="ARBA" id="ARBA00022840"/>
    </source>
</evidence>
<dbReference type="OrthoDB" id="2021138at2759"/>
<dbReference type="PRINTS" id="PR00364">
    <property type="entry name" value="DISEASERSIST"/>
</dbReference>
<reference evidence="7" key="1">
    <citation type="submission" date="2017-07" db="EMBL/GenBank/DDBJ databases">
        <title>Taro Niue Genome Assembly and Annotation.</title>
        <authorList>
            <person name="Atibalentja N."/>
            <person name="Keating K."/>
            <person name="Fields C.J."/>
        </authorList>
    </citation>
    <scope>NUCLEOTIDE SEQUENCE</scope>
    <source>
        <strain evidence="7">Niue_2</strain>
        <tissue evidence="7">Leaf</tissue>
    </source>
</reference>
<evidence type="ECO:0000313" key="8">
    <source>
        <dbReference type="Proteomes" id="UP000652761"/>
    </source>
</evidence>
<dbReference type="PANTHER" id="PTHR33463:SF204">
    <property type="entry name" value="NB-ARC DOMAIN-CONTAINING PROTEIN"/>
    <property type="match status" value="1"/>
</dbReference>
<gene>
    <name evidence="7" type="ORF">Taro_042484</name>
</gene>
<dbReference type="InterPro" id="IPR003593">
    <property type="entry name" value="AAA+_ATPase"/>
</dbReference>
<dbReference type="Gene3D" id="1.10.10.10">
    <property type="entry name" value="Winged helix-like DNA-binding domain superfamily/Winged helix DNA-binding domain"/>
    <property type="match status" value="1"/>
</dbReference>
<dbReference type="InterPro" id="IPR002182">
    <property type="entry name" value="NB-ARC"/>
</dbReference>
<dbReference type="GO" id="GO:0009626">
    <property type="term" value="P:plant-type hypersensitive response"/>
    <property type="evidence" value="ECO:0007669"/>
    <property type="project" value="UniProtKB-ARBA"/>
</dbReference>
<dbReference type="Pfam" id="PF23559">
    <property type="entry name" value="WHD_DRP"/>
    <property type="match status" value="1"/>
</dbReference>
<dbReference type="InterPro" id="IPR058922">
    <property type="entry name" value="WHD_DRP"/>
</dbReference>
<comment type="similarity">
    <text evidence="1">Belongs to the disease resistance NB-LRR family.</text>
</comment>
<dbReference type="SUPFAM" id="SSF52058">
    <property type="entry name" value="L domain-like"/>
    <property type="match status" value="1"/>
</dbReference>
<dbReference type="Gene3D" id="1.10.8.430">
    <property type="entry name" value="Helical domain of apoptotic protease-activating factors"/>
    <property type="match status" value="1"/>
</dbReference>
<dbReference type="Pfam" id="PF00931">
    <property type="entry name" value="NB-ARC"/>
    <property type="match status" value="1"/>
</dbReference>
<evidence type="ECO:0000256" key="5">
    <source>
        <dbReference type="SAM" id="SignalP"/>
    </source>
</evidence>
<comment type="caution">
    <text evidence="7">The sequence shown here is derived from an EMBL/GenBank/DDBJ whole genome shotgun (WGS) entry which is preliminary data.</text>
</comment>
<keyword evidence="8" id="KW-1185">Reference proteome</keyword>
<feature type="signal peptide" evidence="5">
    <location>
        <begin position="1"/>
        <end position="20"/>
    </location>
</feature>
<keyword evidence="2" id="KW-0677">Repeat</keyword>
<dbReference type="InterPro" id="IPR042197">
    <property type="entry name" value="Apaf_helical"/>
</dbReference>
<evidence type="ECO:0000313" key="7">
    <source>
        <dbReference type="EMBL" id="MQM09608.1"/>
    </source>
</evidence>
<dbReference type="Gene3D" id="3.40.50.300">
    <property type="entry name" value="P-loop containing nucleotide triphosphate hydrolases"/>
    <property type="match status" value="1"/>
</dbReference>
<accession>A0A843WSZ1</accession>
<dbReference type="FunFam" id="1.10.8.430:FF:000003">
    <property type="entry name" value="Probable disease resistance protein At5g66910"/>
    <property type="match status" value="1"/>
</dbReference>
<dbReference type="Proteomes" id="UP000652761">
    <property type="component" value="Unassembled WGS sequence"/>
</dbReference>
<sequence length="857" mass="95979">MPLLACILPVLTFLCQPVLGAVETCVGNQAHRFFGFLTNWAGGLFARCWENPAEEVPESASEVVGAEETLSVIRSHLNDDSVGIIGIYGMGGVGKTTILQRINNEFFESGRQGSFDLVIWVTVSQTVSIPKIQKQIADRLGLSLSCSSTEEDARVLFKALSDKRFLVLLDDIWRAIDLQVEIGIPRPVRRRRNSKIIFTTRLSQVCDDMGAKSIKVKPLDEVASWELFSSKLRTKEVILNNRIRPLAEKVADKCGGLPLALITVGRAMANREDIQDWEDAVNALDHRPERLEGMDDQVLRCLKFSYDYLKNDNMRSALLFCAMYPEDEKIFTVELIRYWIGEGLVDDENDGGEGSMNDARRAGQALVNKLLDACLLESSWSSIFGAEVKMHDAVRDMALWNNKVDGFLTCHSIIRREDREHIKRIFLWGSDLEEYARFNPDVILSCSSNRTLLLQSVRGLPPPILQGIASSMKSTLRVLNLSSSDTWGELPAEVGLMVDLRFLDLSSTEITSLPKELGNLVKLRQLILRYTLVLEQIPQEAIAGLRSLQVLDMYGTAYDWEADPRGGVDGGRQLELGDLEAGLPRLEELNIQLGTPRALERFLNSVKLCSRTRDLRLGMPHRSQSKDPPLYGKGGSLLWTVFSRTGRSLKWLELNGDNAHPWEGELRISLDQLPLLEDLYLDSFRSERMPEVVLVGSNFNPRLSTFNMSNCDGQKVLKLVGAFPCLREIHLYRCRIMEELALDEGVAAGIAEGTQNDAGLLDRHFPMLREIVLVELPALKSIGRPPLRLPELRSIKVLACPELRRIPLDPAGVPKLETIEAEQKWWDTVECAGSGGHDTKPVFENRLRPAIWSVGDG</sequence>
<dbReference type="InterPro" id="IPR027417">
    <property type="entry name" value="P-loop_NTPase"/>
</dbReference>
<dbReference type="AlphaFoldDB" id="A0A843WSZ1"/>
<evidence type="ECO:0000256" key="2">
    <source>
        <dbReference type="ARBA" id="ARBA00022737"/>
    </source>
</evidence>
<protein>
    <recommendedName>
        <fullName evidence="6">AAA+ ATPase domain-containing protein</fullName>
    </recommendedName>
</protein>
<dbReference type="GO" id="GO:0005524">
    <property type="term" value="F:ATP binding"/>
    <property type="evidence" value="ECO:0007669"/>
    <property type="project" value="UniProtKB-KW"/>
</dbReference>
<name>A0A843WSZ1_COLES</name>
<feature type="domain" description="AAA+ ATPase" evidence="6">
    <location>
        <begin position="81"/>
        <end position="239"/>
    </location>
</feature>
<proteinExistence type="inferred from homology"/>
<dbReference type="FunFam" id="1.10.10.10:FF:000322">
    <property type="entry name" value="Probable disease resistance protein At1g63360"/>
    <property type="match status" value="1"/>
</dbReference>
<dbReference type="GO" id="GO:0002758">
    <property type="term" value="P:innate immune response-activating signaling pathway"/>
    <property type="evidence" value="ECO:0007669"/>
    <property type="project" value="UniProtKB-ARBA"/>
</dbReference>
<evidence type="ECO:0000256" key="3">
    <source>
        <dbReference type="ARBA" id="ARBA00022821"/>
    </source>
</evidence>